<evidence type="ECO:0000259" key="1">
    <source>
        <dbReference type="PROSITE" id="PS51767"/>
    </source>
</evidence>
<protein>
    <recommendedName>
        <fullName evidence="1">Peptidase A1 domain-containing protein</fullName>
    </recommendedName>
</protein>
<feature type="domain" description="Peptidase A1" evidence="1">
    <location>
        <begin position="1"/>
        <end position="66"/>
    </location>
</feature>
<dbReference type="InterPro" id="IPR032799">
    <property type="entry name" value="TAXi_C"/>
</dbReference>
<dbReference type="EMBL" id="OY731401">
    <property type="protein sequence ID" value="CAJ1948789.1"/>
    <property type="molecule type" value="Genomic_DNA"/>
</dbReference>
<gene>
    <name evidence="2" type="ORF">AYBTSS11_LOCUS13380</name>
</gene>
<dbReference type="AlphaFoldDB" id="A0AA86VB61"/>
<name>A0AA86VB61_9FABA</name>
<sequence>MLWNPKHPYFYCIGLAGISMGERTILAPNMLPSVNRIGDDGVVVDNGTTLTMLPEKLYNAVVSEFD</sequence>
<dbReference type="SUPFAM" id="SSF50630">
    <property type="entry name" value="Acid proteases"/>
    <property type="match status" value="1"/>
</dbReference>
<accession>A0AA86VB61</accession>
<dbReference type="Gene3D" id="2.40.70.10">
    <property type="entry name" value="Acid Proteases"/>
    <property type="match status" value="1"/>
</dbReference>
<dbReference type="Pfam" id="PF14541">
    <property type="entry name" value="TAXi_C"/>
    <property type="match status" value="1"/>
</dbReference>
<dbReference type="InterPro" id="IPR033121">
    <property type="entry name" value="PEPTIDASE_A1"/>
</dbReference>
<organism evidence="2 3">
    <name type="scientific">Sphenostylis stenocarpa</name>
    <dbReference type="NCBI Taxonomy" id="92480"/>
    <lineage>
        <taxon>Eukaryota</taxon>
        <taxon>Viridiplantae</taxon>
        <taxon>Streptophyta</taxon>
        <taxon>Embryophyta</taxon>
        <taxon>Tracheophyta</taxon>
        <taxon>Spermatophyta</taxon>
        <taxon>Magnoliopsida</taxon>
        <taxon>eudicotyledons</taxon>
        <taxon>Gunneridae</taxon>
        <taxon>Pentapetalae</taxon>
        <taxon>rosids</taxon>
        <taxon>fabids</taxon>
        <taxon>Fabales</taxon>
        <taxon>Fabaceae</taxon>
        <taxon>Papilionoideae</taxon>
        <taxon>50 kb inversion clade</taxon>
        <taxon>NPAAA clade</taxon>
        <taxon>indigoferoid/millettioid clade</taxon>
        <taxon>Phaseoleae</taxon>
        <taxon>Sphenostylis</taxon>
    </lineage>
</organism>
<proteinExistence type="predicted"/>
<reference evidence="2" key="1">
    <citation type="submission" date="2023-10" db="EMBL/GenBank/DDBJ databases">
        <authorList>
            <person name="Domelevo Entfellner J.-B."/>
        </authorList>
    </citation>
    <scope>NUCLEOTIDE SEQUENCE</scope>
</reference>
<evidence type="ECO:0000313" key="3">
    <source>
        <dbReference type="Proteomes" id="UP001189624"/>
    </source>
</evidence>
<dbReference type="InterPro" id="IPR021109">
    <property type="entry name" value="Peptidase_aspartic_dom_sf"/>
</dbReference>
<evidence type="ECO:0000313" key="2">
    <source>
        <dbReference type="EMBL" id="CAJ1948789.1"/>
    </source>
</evidence>
<dbReference type="Gramene" id="rna-AYBTSS11_LOCUS13380">
    <property type="protein sequence ID" value="CAJ1948789.1"/>
    <property type="gene ID" value="gene-AYBTSS11_LOCUS13380"/>
</dbReference>
<keyword evidence="3" id="KW-1185">Reference proteome</keyword>
<dbReference type="Proteomes" id="UP001189624">
    <property type="component" value="Chromosome 4"/>
</dbReference>
<dbReference type="PROSITE" id="PS51767">
    <property type="entry name" value="PEPTIDASE_A1"/>
    <property type="match status" value="1"/>
</dbReference>